<sequence>MSPSNNISSWHSQSRWNKLSRADVHPPMPARHTVGPFLLGIPQECRDMILKMLLENKAQAWDDYIIDKDVQPIYLHIPWVGDNGDSASPYKISGDRINLGNVSVLRACRQLRWEGAHILYGHNSFVTYNFPQLKYRLHTIIGRTNMKYIQRVTIGLPMKHKRDPTPFLGGFLEFFKEKLPNLTELNLTTQFYQFDKPLMQYSTNTRIGEEFRAMLNTSAWVTCRHPQLKKAIWLVESGGTMRVPLINWAMVVNTDVDDGASDTNEHGSESEYADEQHDNGDPNLQESHNDLLQTGGIESSNNDAAAGGKGINDMPHEDDDPDDFGRDMTNDVHRCRLTVKILAEDRRFKIREQVRIDLIPRITKVIAKDIIVDSRAIRRAGWADLLAKDPRDFALGESATSSEPPKPVVIRSRDHGGMIYANYEIVDDYLRDQFKYLSLKDKIRLTPKQVALEDDSSEVEGSGEGPA</sequence>
<protein>
    <submittedName>
        <fullName evidence="2">Uncharacterized protein</fullName>
    </submittedName>
</protein>
<keyword evidence="3" id="KW-1185">Reference proteome</keyword>
<dbReference type="RefSeq" id="XP_007787142.1">
    <property type="nucleotide sequence ID" value="XM_007788952.1"/>
</dbReference>
<organism evidence="2 3">
    <name type="scientific">Endocarpon pusillum (strain Z07020 / HMAS-L-300199)</name>
    <name type="common">Lichen-forming fungus</name>
    <dbReference type="NCBI Taxonomy" id="1263415"/>
    <lineage>
        <taxon>Eukaryota</taxon>
        <taxon>Fungi</taxon>
        <taxon>Dikarya</taxon>
        <taxon>Ascomycota</taxon>
        <taxon>Pezizomycotina</taxon>
        <taxon>Eurotiomycetes</taxon>
        <taxon>Chaetothyriomycetidae</taxon>
        <taxon>Verrucariales</taxon>
        <taxon>Verrucariaceae</taxon>
        <taxon>Endocarpon</taxon>
    </lineage>
</organism>
<proteinExistence type="predicted"/>
<evidence type="ECO:0000313" key="3">
    <source>
        <dbReference type="Proteomes" id="UP000019373"/>
    </source>
</evidence>
<evidence type="ECO:0000256" key="1">
    <source>
        <dbReference type="SAM" id="MobiDB-lite"/>
    </source>
</evidence>
<dbReference type="EMBL" id="KE720809">
    <property type="protein sequence ID" value="ERF75543.1"/>
    <property type="molecule type" value="Genomic_DNA"/>
</dbReference>
<name>U1GT02_ENDPU</name>
<reference evidence="3" key="1">
    <citation type="journal article" date="2014" name="BMC Genomics">
        <title>Genome characteristics reveal the impact of lichenization on lichen-forming fungus Endocarpon pusillum Hedwig (Verrucariales, Ascomycota).</title>
        <authorList>
            <person name="Wang Y.-Y."/>
            <person name="Liu B."/>
            <person name="Zhang X.-Y."/>
            <person name="Zhou Q.-M."/>
            <person name="Zhang T."/>
            <person name="Li H."/>
            <person name="Yu Y.-F."/>
            <person name="Zhang X.-L."/>
            <person name="Hao X.-Y."/>
            <person name="Wang M."/>
            <person name="Wang L."/>
            <person name="Wei J.-C."/>
        </authorList>
    </citation>
    <scope>NUCLEOTIDE SEQUENCE [LARGE SCALE GENOMIC DNA]</scope>
    <source>
        <strain evidence="3">Z07020 / HMAS-L-300199</strain>
    </source>
</reference>
<gene>
    <name evidence="2" type="ORF">EPUS_08448</name>
</gene>
<feature type="region of interest" description="Disordered" evidence="1">
    <location>
        <begin position="257"/>
        <end position="327"/>
    </location>
</feature>
<feature type="compositionally biased region" description="Basic and acidic residues" evidence="1">
    <location>
        <begin position="263"/>
        <end position="280"/>
    </location>
</feature>
<dbReference type="AlphaFoldDB" id="U1GT02"/>
<accession>U1GT02</accession>
<dbReference type="HOGENOM" id="CLU_585295_0_0_1"/>
<dbReference type="OrthoDB" id="10376605at2759"/>
<evidence type="ECO:0000313" key="2">
    <source>
        <dbReference type="EMBL" id="ERF75543.1"/>
    </source>
</evidence>
<feature type="compositionally biased region" description="Polar residues" evidence="1">
    <location>
        <begin position="282"/>
        <end position="303"/>
    </location>
</feature>
<dbReference type="eggNOG" id="ENOG502T7VY">
    <property type="taxonomic scope" value="Eukaryota"/>
</dbReference>
<dbReference type="Proteomes" id="UP000019373">
    <property type="component" value="Unassembled WGS sequence"/>
</dbReference>
<dbReference type="GeneID" id="19243297"/>